<evidence type="ECO:0000313" key="2">
    <source>
        <dbReference type="Proteomes" id="UP000028582"/>
    </source>
</evidence>
<reference evidence="1 2" key="1">
    <citation type="submission" date="2013-11" db="EMBL/GenBank/DDBJ databases">
        <title>The Genome Sequence of Phytophthora parasitica P1976.</title>
        <authorList>
            <consortium name="The Broad Institute Genomics Platform"/>
            <person name="Russ C."/>
            <person name="Tyler B."/>
            <person name="Panabieres F."/>
            <person name="Shan W."/>
            <person name="Tripathy S."/>
            <person name="Grunwald N."/>
            <person name="Machado M."/>
            <person name="Johnson C.S."/>
            <person name="Walker B."/>
            <person name="Young S."/>
            <person name="Zeng Q."/>
            <person name="Gargeya S."/>
            <person name="Fitzgerald M."/>
            <person name="Haas B."/>
            <person name="Abouelleil A."/>
            <person name="Allen A.W."/>
            <person name="Alvarado L."/>
            <person name="Arachchi H.M."/>
            <person name="Berlin A.M."/>
            <person name="Chapman S.B."/>
            <person name="Gainer-Dewar J."/>
            <person name="Goldberg J."/>
            <person name="Griggs A."/>
            <person name="Gujja S."/>
            <person name="Hansen M."/>
            <person name="Howarth C."/>
            <person name="Imamovic A."/>
            <person name="Ireland A."/>
            <person name="Larimer J."/>
            <person name="McCowan C."/>
            <person name="Murphy C."/>
            <person name="Pearson M."/>
            <person name="Poon T.W."/>
            <person name="Priest M."/>
            <person name="Roberts A."/>
            <person name="Saif S."/>
            <person name="Shea T."/>
            <person name="Sisk P."/>
            <person name="Sykes S."/>
            <person name="Wortman J."/>
            <person name="Nusbaum C."/>
            <person name="Birren B."/>
        </authorList>
    </citation>
    <scope>NUCLEOTIDE SEQUENCE [LARGE SCALE GENOMIC DNA]</scope>
    <source>
        <strain evidence="1 2">P1976</strain>
    </source>
</reference>
<dbReference type="OrthoDB" id="114449at2759"/>
<gene>
    <name evidence="1" type="ORF">F444_01522</name>
</gene>
<organism evidence="1 2">
    <name type="scientific">Phytophthora nicotianae P1976</name>
    <dbReference type="NCBI Taxonomy" id="1317066"/>
    <lineage>
        <taxon>Eukaryota</taxon>
        <taxon>Sar</taxon>
        <taxon>Stramenopiles</taxon>
        <taxon>Oomycota</taxon>
        <taxon>Peronosporomycetes</taxon>
        <taxon>Peronosporales</taxon>
        <taxon>Peronosporaceae</taxon>
        <taxon>Phytophthora</taxon>
    </lineage>
</organism>
<comment type="caution">
    <text evidence="1">The sequence shown here is derived from an EMBL/GenBank/DDBJ whole genome shotgun (WGS) entry which is preliminary data.</text>
</comment>
<accession>A0A081B0B6</accession>
<proteinExistence type="predicted"/>
<protein>
    <submittedName>
        <fullName evidence="1">Uncharacterized protein</fullName>
    </submittedName>
</protein>
<dbReference type="AlphaFoldDB" id="A0A081B0B6"/>
<evidence type="ECO:0000313" key="1">
    <source>
        <dbReference type="EMBL" id="ETO84577.1"/>
    </source>
</evidence>
<dbReference type="Proteomes" id="UP000028582">
    <property type="component" value="Unassembled WGS sequence"/>
</dbReference>
<sequence>MPPHFQSIHASAEENDKELMREAIAQKPFAAKYGDSARVWATVAERVSAAIQTVGLEKQVRDRGRLLKKNWRGGEAACKFHALSRQ</sequence>
<name>A0A081B0B6_PHYNI</name>
<dbReference type="EMBL" id="ANJA01000276">
    <property type="protein sequence ID" value="ETO84577.1"/>
    <property type="molecule type" value="Genomic_DNA"/>
</dbReference>